<protein>
    <submittedName>
        <fullName evidence="2">Uncharacterized protein</fullName>
    </submittedName>
</protein>
<gene>
    <name evidence="2" type="ORF">PANT1444_LOCUS22116</name>
</gene>
<dbReference type="EMBL" id="HBEP01039008">
    <property type="protein sequence ID" value="CAD8512459.1"/>
    <property type="molecule type" value="Transcribed_RNA"/>
</dbReference>
<proteinExistence type="predicted"/>
<feature type="signal peptide" evidence="1">
    <location>
        <begin position="1"/>
        <end position="19"/>
    </location>
</feature>
<reference evidence="2" key="1">
    <citation type="submission" date="2021-01" db="EMBL/GenBank/DDBJ databases">
        <authorList>
            <person name="Corre E."/>
            <person name="Pelletier E."/>
            <person name="Niang G."/>
            <person name="Scheremetjew M."/>
            <person name="Finn R."/>
            <person name="Kale V."/>
            <person name="Holt S."/>
            <person name="Cochrane G."/>
            <person name="Meng A."/>
            <person name="Brown T."/>
            <person name="Cohen L."/>
        </authorList>
    </citation>
    <scope>NUCLEOTIDE SEQUENCE</scope>
    <source>
        <strain evidence="2">CCMP1374</strain>
    </source>
</reference>
<sequence length="317" mass="35670">MLIFGVLAGSVASAAGVQSDRFDLKQHPLDWGTLNATRGFCGMAKCYFPARLSEQEAGRGRAEPRVGYLVANGLNPTPLSQIWAFAQWNRTWTFAKDLQDRFGVKHTLLGPPHLATLPEEHATRLNYNLTYFPAAFNRRVRGGPSVPYPPPYAPGKEVTVQAVRACPWPACIIVGCDMGKLSRFEKLDERLEGFIEHARRNAVRSPARNRTNKLVHEFKQNFVLMTAAVKAHRCLKLDFQVYLRSDGGVINVDLDRCFNNNQSAGEVSLSNSIELPEPRHKDHAPGEAPEALCRRGSEQRRFDKALKQFYERLRVLQ</sequence>
<evidence type="ECO:0000313" key="2">
    <source>
        <dbReference type="EMBL" id="CAD8512459.1"/>
    </source>
</evidence>
<keyword evidence="1" id="KW-0732">Signal</keyword>
<organism evidence="2">
    <name type="scientific">Phaeocystis antarctica</name>
    <dbReference type="NCBI Taxonomy" id="33657"/>
    <lineage>
        <taxon>Eukaryota</taxon>
        <taxon>Haptista</taxon>
        <taxon>Haptophyta</taxon>
        <taxon>Prymnesiophyceae</taxon>
        <taxon>Phaeocystales</taxon>
        <taxon>Phaeocystaceae</taxon>
        <taxon>Phaeocystis</taxon>
    </lineage>
</organism>
<dbReference type="AlphaFoldDB" id="A0A7S0I6N7"/>
<name>A0A7S0I6N7_9EUKA</name>
<accession>A0A7S0I6N7</accession>
<feature type="chain" id="PRO_5031024107" evidence="1">
    <location>
        <begin position="20"/>
        <end position="317"/>
    </location>
</feature>
<evidence type="ECO:0000256" key="1">
    <source>
        <dbReference type="SAM" id="SignalP"/>
    </source>
</evidence>